<feature type="transmembrane region" description="Helical" evidence="1">
    <location>
        <begin position="12"/>
        <end position="34"/>
    </location>
</feature>
<dbReference type="OrthoDB" id="672524at2"/>
<dbReference type="RefSeq" id="WP_073312063.1">
    <property type="nucleotide sequence ID" value="NZ_FQZI01000006.1"/>
</dbReference>
<protein>
    <recommendedName>
        <fullName evidence="4">DUF2975 domain-containing protein</fullName>
    </recommendedName>
</protein>
<name>A0A1M6GUP3_9FLAO</name>
<feature type="transmembrane region" description="Helical" evidence="1">
    <location>
        <begin position="66"/>
        <end position="89"/>
    </location>
</feature>
<dbReference type="Proteomes" id="UP000184488">
    <property type="component" value="Unassembled WGS sequence"/>
</dbReference>
<evidence type="ECO:0000256" key="1">
    <source>
        <dbReference type="SAM" id="Phobius"/>
    </source>
</evidence>
<organism evidence="2 3">
    <name type="scientific">Flavobacterium terrae</name>
    <dbReference type="NCBI Taxonomy" id="415425"/>
    <lineage>
        <taxon>Bacteria</taxon>
        <taxon>Pseudomonadati</taxon>
        <taxon>Bacteroidota</taxon>
        <taxon>Flavobacteriia</taxon>
        <taxon>Flavobacteriales</taxon>
        <taxon>Flavobacteriaceae</taxon>
        <taxon>Flavobacterium</taxon>
    </lineage>
</organism>
<gene>
    <name evidence="2" type="ORF">SAMN05444363_2737</name>
</gene>
<dbReference type="EMBL" id="FQZI01000006">
    <property type="protein sequence ID" value="SHJ13635.1"/>
    <property type="molecule type" value="Genomic_DNA"/>
</dbReference>
<feature type="transmembrane region" description="Helical" evidence="1">
    <location>
        <begin position="110"/>
        <end position="133"/>
    </location>
</feature>
<evidence type="ECO:0008006" key="4">
    <source>
        <dbReference type="Google" id="ProtNLM"/>
    </source>
</evidence>
<dbReference type="STRING" id="415425.SAMN05444363_2737"/>
<evidence type="ECO:0000313" key="2">
    <source>
        <dbReference type="EMBL" id="SHJ13635.1"/>
    </source>
</evidence>
<dbReference type="AlphaFoldDB" id="A0A1M6GUP3"/>
<feature type="transmembrane region" description="Helical" evidence="1">
    <location>
        <begin position="153"/>
        <end position="170"/>
    </location>
</feature>
<keyword evidence="1" id="KW-0812">Transmembrane</keyword>
<keyword evidence="3" id="KW-1185">Reference proteome</keyword>
<sequence length="184" mass="21080">MEIKIGTNQILKVLHVLSWIIFFGLCIEASAIAFNASYTFIKGSYNVHGYWNGADFSNLYNFDKGYFFVIILLMIIVGVLKCIMFYLIVKIFMDKKLSLSQPFSEALKKFILLQSIIAFGIGLFCAFANKYRIHLTKQGVEIPELEVLKLEGSSIWIFMSIILFIIVQIVKKGIEIREENDLTI</sequence>
<accession>A0A1M6GUP3</accession>
<keyword evidence="1" id="KW-0472">Membrane</keyword>
<evidence type="ECO:0000313" key="3">
    <source>
        <dbReference type="Proteomes" id="UP000184488"/>
    </source>
</evidence>
<reference evidence="3" key="1">
    <citation type="submission" date="2016-11" db="EMBL/GenBank/DDBJ databases">
        <authorList>
            <person name="Varghese N."/>
            <person name="Submissions S."/>
        </authorList>
    </citation>
    <scope>NUCLEOTIDE SEQUENCE [LARGE SCALE GENOMIC DNA]</scope>
    <source>
        <strain evidence="3">DSM 18829</strain>
    </source>
</reference>
<keyword evidence="1" id="KW-1133">Transmembrane helix</keyword>
<proteinExistence type="predicted"/>